<evidence type="ECO:0000313" key="3">
    <source>
        <dbReference type="Proteomes" id="UP000260351"/>
    </source>
</evidence>
<dbReference type="Pfam" id="PF01584">
    <property type="entry name" value="CheW"/>
    <property type="match status" value="1"/>
</dbReference>
<gene>
    <name evidence="2" type="ORF">DZC52_01390</name>
</gene>
<sequence length="192" mass="21942">MQGDQQLATATESGRLSLFARLAEYEKRSLEHDVGEAARQQQISNWDGVVFRLGDHYLTCRIDQVEEIIAFPPFTPVPGSKDWLLGIANVRGNLAPVSDLGWFLFNSRTPVTNRTRLIITRMQGRLAGLVVDEVFGQRHFHTDDLKDEDDWNDTPLSGLVSQQFETSERKWGVLRLEELQRNQEFVNGAREE</sequence>
<dbReference type="GO" id="GO:0006935">
    <property type="term" value="P:chemotaxis"/>
    <property type="evidence" value="ECO:0007669"/>
    <property type="project" value="InterPro"/>
</dbReference>
<dbReference type="PROSITE" id="PS50851">
    <property type="entry name" value="CHEW"/>
    <property type="match status" value="1"/>
</dbReference>
<organism evidence="2 3">
    <name type="scientific">Wenzhouxiangella sediminis</name>
    <dbReference type="NCBI Taxonomy" id="1792836"/>
    <lineage>
        <taxon>Bacteria</taxon>
        <taxon>Pseudomonadati</taxon>
        <taxon>Pseudomonadota</taxon>
        <taxon>Gammaproteobacteria</taxon>
        <taxon>Chromatiales</taxon>
        <taxon>Wenzhouxiangellaceae</taxon>
        <taxon>Wenzhouxiangella</taxon>
    </lineage>
</organism>
<keyword evidence="3" id="KW-1185">Reference proteome</keyword>
<dbReference type="SMART" id="SM00260">
    <property type="entry name" value="CheW"/>
    <property type="match status" value="1"/>
</dbReference>
<dbReference type="Proteomes" id="UP000260351">
    <property type="component" value="Unassembled WGS sequence"/>
</dbReference>
<evidence type="ECO:0000313" key="2">
    <source>
        <dbReference type="EMBL" id="RFF32502.1"/>
    </source>
</evidence>
<dbReference type="Gene3D" id="2.30.30.40">
    <property type="entry name" value="SH3 Domains"/>
    <property type="match status" value="1"/>
</dbReference>
<dbReference type="EMBL" id="QUZK01000006">
    <property type="protein sequence ID" value="RFF32502.1"/>
    <property type="molecule type" value="Genomic_DNA"/>
</dbReference>
<dbReference type="Gene3D" id="2.40.50.180">
    <property type="entry name" value="CheA-289, Domain 4"/>
    <property type="match status" value="1"/>
</dbReference>
<dbReference type="OrthoDB" id="5298045at2"/>
<dbReference type="SUPFAM" id="SSF50341">
    <property type="entry name" value="CheW-like"/>
    <property type="match status" value="1"/>
</dbReference>
<dbReference type="InterPro" id="IPR002545">
    <property type="entry name" value="CheW-lke_dom"/>
</dbReference>
<dbReference type="GO" id="GO:0007165">
    <property type="term" value="P:signal transduction"/>
    <property type="evidence" value="ECO:0007669"/>
    <property type="project" value="InterPro"/>
</dbReference>
<dbReference type="PANTHER" id="PTHR22617:SF43">
    <property type="entry name" value="PROTEIN PILI"/>
    <property type="match status" value="1"/>
</dbReference>
<name>A0A3E1KCC9_9GAMM</name>
<accession>A0A3E1KCC9</accession>
<dbReference type="InterPro" id="IPR039315">
    <property type="entry name" value="CheW"/>
</dbReference>
<dbReference type="AlphaFoldDB" id="A0A3E1KCC9"/>
<proteinExistence type="predicted"/>
<dbReference type="InterPro" id="IPR036061">
    <property type="entry name" value="CheW-like_dom_sf"/>
</dbReference>
<evidence type="ECO:0000259" key="1">
    <source>
        <dbReference type="PROSITE" id="PS50851"/>
    </source>
</evidence>
<dbReference type="RefSeq" id="WP_116649335.1">
    <property type="nucleotide sequence ID" value="NZ_QUZK01000006.1"/>
</dbReference>
<dbReference type="PANTHER" id="PTHR22617">
    <property type="entry name" value="CHEMOTAXIS SENSOR HISTIDINE KINASE-RELATED"/>
    <property type="match status" value="1"/>
</dbReference>
<comment type="caution">
    <text evidence="2">The sequence shown here is derived from an EMBL/GenBank/DDBJ whole genome shotgun (WGS) entry which is preliminary data.</text>
</comment>
<protein>
    <submittedName>
        <fullName evidence="2">Chemotaxis protein CheW</fullName>
    </submittedName>
</protein>
<feature type="domain" description="CheW-like" evidence="1">
    <location>
        <begin position="45"/>
        <end position="185"/>
    </location>
</feature>
<reference evidence="2 3" key="1">
    <citation type="submission" date="2018-08" db="EMBL/GenBank/DDBJ databases">
        <title>Wenzhouxiangella salilacus sp. nov., a novel bacterium isolated from a saline lake in Xinjiang Province, China.</title>
        <authorList>
            <person name="Han S."/>
        </authorList>
    </citation>
    <scope>NUCLEOTIDE SEQUENCE [LARGE SCALE GENOMIC DNA]</scope>
    <source>
        <strain evidence="2 3">XDB06</strain>
    </source>
</reference>
<dbReference type="GO" id="GO:0005829">
    <property type="term" value="C:cytosol"/>
    <property type="evidence" value="ECO:0007669"/>
    <property type="project" value="TreeGrafter"/>
</dbReference>